<dbReference type="RefSeq" id="WP_120115469.1">
    <property type="nucleotide sequence ID" value="NZ_QYTW02000004.1"/>
</dbReference>
<comment type="pathway">
    <text evidence="2 6">Cofactor biosynthesis; molybdopterin biosynthesis.</text>
</comment>
<reference evidence="8 9" key="1">
    <citation type="submission" date="2018-12" db="EMBL/GenBank/DDBJ databases">
        <authorList>
            <person name="Sun L."/>
            <person name="Chen Z."/>
        </authorList>
    </citation>
    <scope>NUCLEOTIDE SEQUENCE [LARGE SCALE GENOMIC DNA]</scope>
    <source>
        <strain evidence="8 9">LMG 29736</strain>
    </source>
</reference>
<evidence type="ECO:0000256" key="5">
    <source>
        <dbReference type="ARBA" id="ARBA00023150"/>
    </source>
</evidence>
<evidence type="ECO:0000256" key="6">
    <source>
        <dbReference type="PIRNR" id="PIRNR006443"/>
    </source>
</evidence>
<dbReference type="SMART" id="SM00852">
    <property type="entry name" value="MoCF_biosynth"/>
    <property type="match status" value="1"/>
</dbReference>
<dbReference type="EMBL" id="QYTW02000004">
    <property type="protein sequence ID" value="RST60447.1"/>
    <property type="molecule type" value="Genomic_DNA"/>
</dbReference>
<evidence type="ECO:0000259" key="7">
    <source>
        <dbReference type="SMART" id="SM00852"/>
    </source>
</evidence>
<comment type="similarity">
    <text evidence="3 6">Belongs to the MoaB/Mog family.</text>
</comment>
<proteinExistence type="inferred from homology"/>
<dbReference type="InterPro" id="IPR012245">
    <property type="entry name" value="MoaB"/>
</dbReference>
<dbReference type="NCBIfam" id="TIGR00177">
    <property type="entry name" value="molyb_syn"/>
    <property type="match status" value="1"/>
</dbReference>
<dbReference type="InterPro" id="IPR001453">
    <property type="entry name" value="MoaB/Mog_dom"/>
</dbReference>
<comment type="caution">
    <text evidence="8">The sequence shown here is derived from an EMBL/GenBank/DDBJ whole genome shotgun (WGS) entry which is preliminary data.</text>
</comment>
<evidence type="ECO:0000256" key="2">
    <source>
        <dbReference type="ARBA" id="ARBA00005046"/>
    </source>
</evidence>
<evidence type="ECO:0000256" key="4">
    <source>
        <dbReference type="ARBA" id="ARBA00015262"/>
    </source>
</evidence>
<dbReference type="PANTHER" id="PTHR43232:SF2">
    <property type="entry name" value="MOLYBDENUM COFACTOR BIOSYNTHESIS PROTEIN B"/>
    <property type="match status" value="1"/>
</dbReference>
<organism evidence="8 9">
    <name type="scientific">Siminovitchia terrae</name>
    <name type="common">Bacillus terrae</name>
    <dbReference type="NCBI Taxonomy" id="1914933"/>
    <lineage>
        <taxon>Bacteria</taxon>
        <taxon>Bacillati</taxon>
        <taxon>Bacillota</taxon>
        <taxon>Bacilli</taxon>
        <taxon>Bacillales</taxon>
        <taxon>Bacillaceae</taxon>
        <taxon>Siminovitchia</taxon>
    </lineage>
</organism>
<dbReference type="UniPathway" id="UPA00344"/>
<name>A0A429XAI3_SIMTE</name>
<dbReference type="CDD" id="cd00886">
    <property type="entry name" value="MogA_MoaB"/>
    <property type="match status" value="1"/>
</dbReference>
<sequence>MSVDEHKKTAPTTVNCAVITVSDTRTEETDKSGKLMISLLREKGHELGHYAIVKDDKDSISSAFREAADSPDVEAVLINGGTGIAKRDITIETISPFFEKEIVGFGELFRMVSYLEDIGSSAIMSRAAAGTYRSKAIFITPGSSGAVRTAMEKLILKELGHVIRELKK</sequence>
<evidence type="ECO:0000313" key="9">
    <source>
        <dbReference type="Proteomes" id="UP000287296"/>
    </source>
</evidence>
<dbReference type="PIRSF" id="PIRSF006443">
    <property type="entry name" value="MoaB"/>
    <property type="match status" value="1"/>
</dbReference>
<dbReference type="Pfam" id="PF00994">
    <property type="entry name" value="MoCF_biosynth"/>
    <property type="match status" value="1"/>
</dbReference>
<dbReference type="Gene3D" id="3.40.980.10">
    <property type="entry name" value="MoaB/Mog-like domain"/>
    <property type="match status" value="1"/>
</dbReference>
<evidence type="ECO:0000313" key="8">
    <source>
        <dbReference type="EMBL" id="RST60447.1"/>
    </source>
</evidence>
<dbReference type="GO" id="GO:0006777">
    <property type="term" value="P:Mo-molybdopterin cofactor biosynthetic process"/>
    <property type="evidence" value="ECO:0007669"/>
    <property type="project" value="UniProtKB-UniRule"/>
</dbReference>
<dbReference type="PANTHER" id="PTHR43232">
    <property type="entry name" value="MOLYBDENUM COFACTOR BIOSYNTHESIS PROTEIN B"/>
    <property type="match status" value="1"/>
</dbReference>
<keyword evidence="5 6" id="KW-0501">Molybdenum cofactor biosynthesis</keyword>
<gene>
    <name evidence="8" type="ORF">D5F11_006320</name>
</gene>
<dbReference type="InterPro" id="IPR008284">
    <property type="entry name" value="MoCF_biosynth_CS"/>
</dbReference>
<evidence type="ECO:0000256" key="1">
    <source>
        <dbReference type="ARBA" id="ARBA00003487"/>
    </source>
</evidence>
<comment type="function">
    <text evidence="1 6">May be involved in the biosynthesis of molybdopterin.</text>
</comment>
<accession>A0A429XAI3</accession>
<feature type="domain" description="MoaB/Mog" evidence="7">
    <location>
        <begin position="17"/>
        <end position="162"/>
    </location>
</feature>
<dbReference type="InterPro" id="IPR036425">
    <property type="entry name" value="MoaB/Mog-like_dom_sf"/>
</dbReference>
<protein>
    <recommendedName>
        <fullName evidence="4 6">Molybdenum cofactor biosynthesis protein B</fullName>
    </recommendedName>
</protein>
<dbReference type="FunFam" id="3.40.980.10:FF:000006">
    <property type="entry name" value="Molybdenum cofactor biosynthesis protein B"/>
    <property type="match status" value="1"/>
</dbReference>
<dbReference type="PROSITE" id="PS01078">
    <property type="entry name" value="MOCF_BIOSYNTHESIS_1"/>
    <property type="match status" value="1"/>
</dbReference>
<dbReference type="Proteomes" id="UP000287296">
    <property type="component" value="Unassembled WGS sequence"/>
</dbReference>
<dbReference type="GO" id="GO:0005829">
    <property type="term" value="C:cytosol"/>
    <property type="evidence" value="ECO:0007669"/>
    <property type="project" value="TreeGrafter"/>
</dbReference>
<dbReference type="AlphaFoldDB" id="A0A429XAI3"/>
<evidence type="ECO:0000256" key="3">
    <source>
        <dbReference type="ARBA" id="ARBA00006112"/>
    </source>
</evidence>
<dbReference type="OrthoDB" id="9784492at2"/>
<dbReference type="SUPFAM" id="SSF53218">
    <property type="entry name" value="Molybdenum cofactor biosynthesis proteins"/>
    <property type="match status" value="1"/>
</dbReference>